<protein>
    <recommendedName>
        <fullName evidence="1">Heterokaryon incompatibility domain-containing protein</fullName>
    </recommendedName>
</protein>
<keyword evidence="3" id="KW-1185">Reference proteome</keyword>
<dbReference type="Proteomes" id="UP000184330">
    <property type="component" value="Unassembled WGS sequence"/>
</dbReference>
<reference evidence="2 3" key="1">
    <citation type="submission" date="2016-03" db="EMBL/GenBank/DDBJ databases">
        <authorList>
            <person name="Ploux O."/>
        </authorList>
    </citation>
    <scope>NUCLEOTIDE SEQUENCE [LARGE SCALE GENOMIC DNA]</scope>
    <source>
        <strain evidence="2 3">UAMH 11012</strain>
    </source>
</reference>
<dbReference type="Pfam" id="PF06985">
    <property type="entry name" value="HET"/>
    <property type="match status" value="1"/>
</dbReference>
<dbReference type="EMBL" id="FJOG01000023">
    <property type="protein sequence ID" value="CZR63271.1"/>
    <property type="molecule type" value="Genomic_DNA"/>
</dbReference>
<organism evidence="2 3">
    <name type="scientific">Phialocephala subalpina</name>
    <dbReference type="NCBI Taxonomy" id="576137"/>
    <lineage>
        <taxon>Eukaryota</taxon>
        <taxon>Fungi</taxon>
        <taxon>Dikarya</taxon>
        <taxon>Ascomycota</taxon>
        <taxon>Pezizomycotina</taxon>
        <taxon>Leotiomycetes</taxon>
        <taxon>Helotiales</taxon>
        <taxon>Mollisiaceae</taxon>
        <taxon>Phialocephala</taxon>
        <taxon>Phialocephala fortinii species complex</taxon>
    </lineage>
</organism>
<dbReference type="InterPro" id="IPR010730">
    <property type="entry name" value="HET"/>
</dbReference>
<gene>
    <name evidence="2" type="ORF">PAC_13168</name>
</gene>
<evidence type="ECO:0000259" key="1">
    <source>
        <dbReference type="Pfam" id="PF06985"/>
    </source>
</evidence>
<proteinExistence type="predicted"/>
<dbReference type="PANTHER" id="PTHR33112">
    <property type="entry name" value="DOMAIN PROTEIN, PUTATIVE-RELATED"/>
    <property type="match status" value="1"/>
</dbReference>
<feature type="domain" description="Heterokaryon incompatibility" evidence="1">
    <location>
        <begin position="244"/>
        <end position="443"/>
    </location>
</feature>
<evidence type="ECO:0000313" key="2">
    <source>
        <dbReference type="EMBL" id="CZR63271.1"/>
    </source>
</evidence>
<dbReference type="AlphaFoldDB" id="A0A1L7XE20"/>
<accession>A0A1L7XE20</accession>
<evidence type="ECO:0000313" key="3">
    <source>
        <dbReference type="Proteomes" id="UP000184330"/>
    </source>
</evidence>
<dbReference type="PANTHER" id="PTHR33112:SF16">
    <property type="entry name" value="HETEROKARYON INCOMPATIBILITY DOMAIN-CONTAINING PROTEIN"/>
    <property type="match status" value="1"/>
</dbReference>
<name>A0A1L7XE20_9HELO</name>
<dbReference type="OrthoDB" id="5362512at2759"/>
<sequence length="820" mass="93162">MICSVCYGMLRGHQGSQWRGTFDLHFDHQIDRRNLKESAGMSCVICRSLLTELSRLEEKNRKGVIGKAWNDVYASLRRTAEWLRLKQLGPEERGSFISAYLSEIYGTSHGQNGLYRLDFKLGENKKRVGTFVLQRVDLKTDDPEKAGSVTSHYTEDASTSTLHTPFSSSTSSDEVLSLARNWIRDCSLCHDGCPHKTDFDSWYPSRLIDLGVATEKNERTKSDEVRLVSTKELLENGPLKDRFYVTLSHCWGKAKFTTLTEDNIDQFLQRGIKINTLPRTFRDAIYFARRLSKQVRYIWIDSLCIIQGHSPKQYEDWLRESAQMYQIYYNSYCNISATAATDSEKGLFFRREPRELWEDDINLNVEGIPGKGQPWQQELMSNPLDPSDPMPELPEEPLSMSVGAIHGETEKQRIERCRILDVSFWERHVDDAPVNRRGWVLQERLMAPRVLHFCQSSPTLDSKRQSLGGQVAWECRELVASESARTGLPIFRVQAGDIVPGGKVKSLIPHNPTQRNPFLDPATPATLYTCWKQIVEVYSKTRLTNAEDKLIALSGIASMMYDQINDNYLAGMWQRYLASQLLWYVDPVFEDGRFYYMSERPTFYRAPSWSWAAIDAPHGVKCGEITDVRFGEGRSPHTGQPTDEGLRIEIIEVEVTPGQPDNKFGLIKDPSTNSGVLNVLKLRGVVKKIELQELKVNGVTRYGWYLVTRSSGIEAAVEVAIHRNVYLDSPDSDTDILGPNGQVYCLPARKDAAGYLMCLLLQLERKDGVETGRFGRIGLTKIPPYEGGQEKVLALSAEDDDAIPHGNWHAQEKKHTIEIV</sequence>
<dbReference type="STRING" id="576137.A0A1L7XE20"/>